<gene>
    <name evidence="2" type="ORF">B0H16DRAFT_1893586</name>
</gene>
<name>A0AAD7MS85_9AGAR</name>
<evidence type="ECO:0000256" key="1">
    <source>
        <dbReference type="SAM" id="MobiDB-lite"/>
    </source>
</evidence>
<dbReference type="SUPFAM" id="SSF57903">
    <property type="entry name" value="FYVE/PHD zinc finger"/>
    <property type="match status" value="1"/>
</dbReference>
<feature type="region of interest" description="Disordered" evidence="1">
    <location>
        <begin position="1"/>
        <end position="63"/>
    </location>
</feature>
<keyword evidence="3" id="KW-1185">Reference proteome</keyword>
<sequence length="234" mass="25214">MATEEQRIEGPPGPQDEDKSDDDSFINDSPIQTPEASDNEENIPNLPGPSGDDAVGYAPPAAERARSLSPLEYFPESLLSLNPGVELDSSLHSIPEKGHLPVDTNTNNFAPQPSIVGNENNTPSSSSPSLVPAPPGNSNQPPATDFGTRRSTRKRKERDDAKEVQAALEACICGTSAAPENDVDLPNLARCKNESCETQWYHLRCLEQGNVGGYWVCDACISTGVRFAAKRRRA</sequence>
<reference evidence="2" key="1">
    <citation type="submission" date="2023-03" db="EMBL/GenBank/DDBJ databases">
        <title>Massive genome expansion in bonnet fungi (Mycena s.s.) driven by repeated elements and novel gene families across ecological guilds.</title>
        <authorList>
            <consortium name="Lawrence Berkeley National Laboratory"/>
            <person name="Harder C.B."/>
            <person name="Miyauchi S."/>
            <person name="Viragh M."/>
            <person name="Kuo A."/>
            <person name="Thoen E."/>
            <person name="Andreopoulos B."/>
            <person name="Lu D."/>
            <person name="Skrede I."/>
            <person name="Drula E."/>
            <person name="Henrissat B."/>
            <person name="Morin E."/>
            <person name="Kohler A."/>
            <person name="Barry K."/>
            <person name="LaButti K."/>
            <person name="Morin E."/>
            <person name="Salamov A."/>
            <person name="Lipzen A."/>
            <person name="Mereny Z."/>
            <person name="Hegedus B."/>
            <person name="Baldrian P."/>
            <person name="Stursova M."/>
            <person name="Weitz H."/>
            <person name="Taylor A."/>
            <person name="Grigoriev I.V."/>
            <person name="Nagy L.G."/>
            <person name="Martin F."/>
            <person name="Kauserud H."/>
        </authorList>
    </citation>
    <scope>NUCLEOTIDE SEQUENCE</scope>
    <source>
        <strain evidence="2">CBHHK182m</strain>
    </source>
</reference>
<feature type="compositionally biased region" description="Polar residues" evidence="1">
    <location>
        <begin position="26"/>
        <end position="36"/>
    </location>
</feature>
<protein>
    <recommendedName>
        <fullName evidence="4">Zinc finger PHD-type domain-containing protein</fullName>
    </recommendedName>
</protein>
<proteinExistence type="predicted"/>
<organism evidence="2 3">
    <name type="scientific">Mycena metata</name>
    <dbReference type="NCBI Taxonomy" id="1033252"/>
    <lineage>
        <taxon>Eukaryota</taxon>
        <taxon>Fungi</taxon>
        <taxon>Dikarya</taxon>
        <taxon>Basidiomycota</taxon>
        <taxon>Agaricomycotina</taxon>
        <taxon>Agaricomycetes</taxon>
        <taxon>Agaricomycetidae</taxon>
        <taxon>Agaricales</taxon>
        <taxon>Marasmiineae</taxon>
        <taxon>Mycenaceae</taxon>
        <taxon>Mycena</taxon>
    </lineage>
</organism>
<dbReference type="AlphaFoldDB" id="A0AAD7MS85"/>
<accession>A0AAD7MS85</accession>
<comment type="caution">
    <text evidence="2">The sequence shown here is derived from an EMBL/GenBank/DDBJ whole genome shotgun (WGS) entry which is preliminary data.</text>
</comment>
<dbReference type="Gene3D" id="3.30.40.10">
    <property type="entry name" value="Zinc/RING finger domain, C3HC4 (zinc finger)"/>
    <property type="match status" value="1"/>
</dbReference>
<feature type="region of interest" description="Disordered" evidence="1">
    <location>
        <begin position="87"/>
        <end position="161"/>
    </location>
</feature>
<dbReference type="InterPro" id="IPR013083">
    <property type="entry name" value="Znf_RING/FYVE/PHD"/>
</dbReference>
<feature type="compositionally biased region" description="Polar residues" evidence="1">
    <location>
        <begin position="103"/>
        <end position="122"/>
    </location>
</feature>
<evidence type="ECO:0008006" key="4">
    <source>
        <dbReference type="Google" id="ProtNLM"/>
    </source>
</evidence>
<dbReference type="Proteomes" id="UP001215598">
    <property type="component" value="Unassembled WGS sequence"/>
</dbReference>
<evidence type="ECO:0000313" key="3">
    <source>
        <dbReference type="Proteomes" id="UP001215598"/>
    </source>
</evidence>
<dbReference type="InterPro" id="IPR011011">
    <property type="entry name" value="Znf_FYVE_PHD"/>
</dbReference>
<evidence type="ECO:0000313" key="2">
    <source>
        <dbReference type="EMBL" id="KAJ7730412.1"/>
    </source>
</evidence>
<dbReference type="EMBL" id="JARKIB010000159">
    <property type="protein sequence ID" value="KAJ7730412.1"/>
    <property type="molecule type" value="Genomic_DNA"/>
</dbReference>